<feature type="domain" description="Flagellar hook-associated protein FlgK helical" evidence="10">
    <location>
        <begin position="101"/>
        <end position="312"/>
    </location>
</feature>
<accession>A0A378PAR2</accession>
<dbReference type="AlphaFoldDB" id="A0A378PAR2"/>
<dbReference type="GO" id="GO:0005576">
    <property type="term" value="C:extracellular region"/>
    <property type="evidence" value="ECO:0007669"/>
    <property type="project" value="UniProtKB-SubCell"/>
</dbReference>
<comment type="caution">
    <text evidence="11">The sequence shown here is derived from an EMBL/GenBank/DDBJ whole genome shotgun (WGS) entry which is preliminary data.</text>
</comment>
<comment type="similarity">
    <text evidence="3">Belongs to the flagella basal body rod proteins family.</text>
</comment>
<reference evidence="11 12" key="1">
    <citation type="submission" date="2018-06" db="EMBL/GenBank/DDBJ databases">
        <authorList>
            <consortium name="Pathogen Informatics"/>
            <person name="Doyle S."/>
        </authorList>
    </citation>
    <scope>NUCLEOTIDE SEQUENCE [LARGE SCALE GENOMIC DNA]</scope>
    <source>
        <strain evidence="11 12">NCTC11819</strain>
    </source>
</reference>
<dbReference type="InterPro" id="IPR010930">
    <property type="entry name" value="Flg_bb/hook_C_dom"/>
</dbReference>
<dbReference type="GO" id="GO:0044780">
    <property type="term" value="P:bacterial-type flagellum assembly"/>
    <property type="evidence" value="ECO:0007669"/>
    <property type="project" value="InterPro"/>
</dbReference>
<evidence type="ECO:0000256" key="4">
    <source>
        <dbReference type="ARBA" id="ARBA00016244"/>
    </source>
</evidence>
<protein>
    <recommendedName>
        <fullName evidence="4">Flagellar hook-associated protein 1</fullName>
    </recommendedName>
</protein>
<evidence type="ECO:0000313" key="11">
    <source>
        <dbReference type="EMBL" id="STO16458.1"/>
    </source>
</evidence>
<evidence type="ECO:0000256" key="5">
    <source>
        <dbReference type="ARBA" id="ARBA00022525"/>
    </source>
</evidence>
<dbReference type="GO" id="GO:0005198">
    <property type="term" value="F:structural molecule activity"/>
    <property type="evidence" value="ECO:0007669"/>
    <property type="project" value="InterPro"/>
</dbReference>
<proteinExistence type="inferred from homology"/>
<dbReference type="RefSeq" id="WP_114989775.1">
    <property type="nucleotide sequence ID" value="NZ_JACHMA010000001.1"/>
</dbReference>
<dbReference type="PRINTS" id="PR01005">
    <property type="entry name" value="FLGHOOKAP1"/>
</dbReference>
<dbReference type="EMBL" id="UGGQ01000006">
    <property type="protein sequence ID" value="STO16458.1"/>
    <property type="molecule type" value="Genomic_DNA"/>
</dbReference>
<feature type="compositionally biased region" description="Basic and acidic residues" evidence="8">
    <location>
        <begin position="577"/>
        <end position="586"/>
    </location>
</feature>
<dbReference type="Pfam" id="PF22638">
    <property type="entry name" value="FlgK_D1"/>
    <property type="match status" value="1"/>
</dbReference>
<dbReference type="Pfam" id="PF06429">
    <property type="entry name" value="Flg_bbr_C"/>
    <property type="match status" value="1"/>
</dbReference>
<dbReference type="InterPro" id="IPR053927">
    <property type="entry name" value="FlgK_helical"/>
</dbReference>
<feature type="compositionally biased region" description="Polar residues" evidence="8">
    <location>
        <begin position="588"/>
        <end position="597"/>
    </location>
</feature>
<keyword evidence="11" id="KW-0969">Cilium</keyword>
<name>A0A378PAR2_9ACTO</name>
<keyword evidence="5" id="KW-0964">Secreted</keyword>
<evidence type="ECO:0000256" key="1">
    <source>
        <dbReference type="ARBA" id="ARBA00004365"/>
    </source>
</evidence>
<dbReference type="InterPro" id="IPR002371">
    <property type="entry name" value="FlgK"/>
</dbReference>
<dbReference type="Proteomes" id="UP000255284">
    <property type="component" value="Unassembled WGS sequence"/>
</dbReference>
<organism evidence="11 12">
    <name type="scientific">Mobiluncus mulieris</name>
    <dbReference type="NCBI Taxonomy" id="2052"/>
    <lineage>
        <taxon>Bacteria</taxon>
        <taxon>Bacillati</taxon>
        <taxon>Actinomycetota</taxon>
        <taxon>Actinomycetes</taxon>
        <taxon>Actinomycetales</taxon>
        <taxon>Actinomycetaceae</taxon>
        <taxon>Mobiluncus</taxon>
    </lineage>
</organism>
<keyword evidence="7" id="KW-0175">Coiled coil</keyword>
<evidence type="ECO:0000256" key="3">
    <source>
        <dbReference type="ARBA" id="ARBA00009677"/>
    </source>
</evidence>
<feature type="region of interest" description="Disordered" evidence="8">
    <location>
        <begin position="577"/>
        <end position="602"/>
    </location>
</feature>
<evidence type="ECO:0000256" key="6">
    <source>
        <dbReference type="ARBA" id="ARBA00023143"/>
    </source>
</evidence>
<keyword evidence="11" id="KW-0966">Cell projection</keyword>
<evidence type="ECO:0000256" key="7">
    <source>
        <dbReference type="SAM" id="Coils"/>
    </source>
</evidence>
<keyword evidence="6" id="KW-0975">Bacterial flagellum</keyword>
<dbReference type="GeneID" id="61168900"/>
<evidence type="ECO:0000259" key="10">
    <source>
        <dbReference type="Pfam" id="PF22638"/>
    </source>
</evidence>
<feature type="domain" description="Flagellar basal-body/hook protein C-terminal" evidence="9">
    <location>
        <begin position="973"/>
        <end position="1012"/>
    </location>
</feature>
<feature type="coiled-coil region" evidence="7">
    <location>
        <begin position="677"/>
        <end position="704"/>
    </location>
</feature>
<evidence type="ECO:0000256" key="8">
    <source>
        <dbReference type="SAM" id="MobiDB-lite"/>
    </source>
</evidence>
<comment type="subcellular location">
    <subcellularLocation>
        <location evidence="1">Bacterial flagellum</location>
    </subcellularLocation>
    <subcellularLocation>
        <location evidence="2">Secreted</location>
    </subcellularLocation>
</comment>
<evidence type="ECO:0000259" key="9">
    <source>
        <dbReference type="Pfam" id="PF06429"/>
    </source>
</evidence>
<sequence length="1014" mass="109986">MGSTFSSLNAGLTGLYAAQRLIEVSGQNIINQNTPGYTRQRVEQKALGIGSEPSIFSGSVPQGGGVEITGERRLGDFFLDAKLRMETGRAASTKEITSGWKNVESSMDELGKKSLSNAMREFYKSWGDVNNSSDNLGARATAIGNARALVDQIKTGYTHINDLWKNGRAELDALVADLNTTMDSVLALNERIRKGTAMHANVNHLIDERDKLALHISELTGATVRKGYSVYTPENAPNASMIGKGYEDGSIEIMLAGNSMVGKNYVNHFKVDGSRDMPGIDAAPREVYQKAEKELQDKVLDAEGATIAGKVAAINDADATVKQQKQEAELRKYFSNEQAKILSQITDTTKQEAAIKEAMPNAKFEFHGHKIQKYQAFVGVYKAGDEYYEGTTKKTVAAGDKLIGKKYVAFYDVEKVMTTKKKEGTAPNDKLVPKKPEDEVLAKTRKDFSDRDFISDEGPVRLTWTVGGHNVAIEDGRIGGLVQNLKPAEVPGVSGTIGRGGCWAETGKLYNDAAANIAKEVNLIHANNLKLDKDGNPVKDAKGNFVTVPEGEVPNNTKSLVTKSTTFRVVNTSNEPEMVKNPKFDKTQPVSENNPKTIPNPKLAPKYLATLTQKEGESDDAFKLRVESLRKDLSNSPLIGAGYEVKSGEGTLNNGGTPVGATVEVGLKLKETSIEIATDANETVDKYKERVEQERVKLDKALEGTGWKVKSVKYPLGKAVVQLEFDPKASQPALKASVSIKKGETGEAFKKRIGGDATANPPVKGVADQLEETLKNNLNGTILKDKFETKSTAAAPAPGNPSAPNNKIEWRNEVGLTVEKKKPGGATEDFSLKDMKLERKIFGSDAEYDVAVQKRVRELEKLYPGSSVTFTNEKEDGGDFFTFAAADNKLPPALRLGVAIDDPMKIAAGVYKNGVYDGSVALRIGNQQDSATSTLNEWGKSVVDVGVHASGARDSYNLAEQTRRIADQQQKSQSSVDMNEEVMNLIRGQHAYAGAARITSTVNSMLETLINLGR</sequence>
<dbReference type="GO" id="GO:0009424">
    <property type="term" value="C:bacterial-type flagellum hook"/>
    <property type="evidence" value="ECO:0007669"/>
    <property type="project" value="InterPro"/>
</dbReference>
<dbReference type="SUPFAM" id="SSF64518">
    <property type="entry name" value="Phase 1 flagellin"/>
    <property type="match status" value="1"/>
</dbReference>
<dbReference type="PANTHER" id="PTHR30033">
    <property type="entry name" value="FLAGELLAR HOOK-ASSOCIATED PROTEIN 1"/>
    <property type="match status" value="1"/>
</dbReference>
<gene>
    <name evidence="11" type="primary">flgK</name>
    <name evidence="11" type="ORF">NCTC11819_01025</name>
</gene>
<dbReference type="PANTHER" id="PTHR30033:SF2">
    <property type="entry name" value="FLAGELLAR HOOK PROTEIN"/>
    <property type="match status" value="1"/>
</dbReference>
<keyword evidence="11" id="KW-0282">Flagellum</keyword>
<evidence type="ECO:0000256" key="2">
    <source>
        <dbReference type="ARBA" id="ARBA00004613"/>
    </source>
</evidence>
<evidence type="ECO:0000313" key="12">
    <source>
        <dbReference type="Proteomes" id="UP000255284"/>
    </source>
</evidence>